<dbReference type="InterPro" id="IPR003770">
    <property type="entry name" value="MLTG-like"/>
</dbReference>
<keyword evidence="1 7" id="KW-1003">Cell membrane</keyword>
<comment type="subcellular location">
    <subcellularLocation>
        <location evidence="7">Cell membrane</location>
        <topology evidence="7">Single-pass membrane protein</topology>
    </subcellularLocation>
</comment>
<comment type="function">
    <text evidence="7">Functions as a peptidoglycan terminase that cleaves nascent peptidoglycan strands endolytically to terminate their elongation.</text>
</comment>
<dbReference type="GO" id="GO:0005886">
    <property type="term" value="C:plasma membrane"/>
    <property type="evidence" value="ECO:0007669"/>
    <property type="project" value="UniProtKB-SubCell"/>
</dbReference>
<name>A0A2R4W020_THEAF</name>
<evidence type="ECO:0000256" key="1">
    <source>
        <dbReference type="ARBA" id="ARBA00022475"/>
    </source>
</evidence>
<dbReference type="EMBL" id="CP020921">
    <property type="protein sequence ID" value="AWB10018.1"/>
    <property type="molecule type" value="Genomic_DNA"/>
</dbReference>
<evidence type="ECO:0000256" key="3">
    <source>
        <dbReference type="ARBA" id="ARBA00022989"/>
    </source>
</evidence>
<dbReference type="NCBIfam" id="TIGR00247">
    <property type="entry name" value="endolytic transglycosylase MltG"/>
    <property type="match status" value="1"/>
</dbReference>
<gene>
    <name evidence="7" type="primary">mltG</name>
    <name evidence="8" type="ORF">TDSAC_0645</name>
</gene>
<feature type="site" description="Important for catalytic activity" evidence="7">
    <location>
        <position position="216"/>
    </location>
</feature>
<comment type="catalytic activity">
    <reaction evidence="7">
        <text>a peptidoglycan chain = a peptidoglycan chain with N-acetyl-1,6-anhydromuramyl-[peptide] at the reducing end + a peptidoglycan chain with N-acetylglucosamine at the non-reducing end.</text>
        <dbReference type="EC" id="4.2.2.29"/>
    </reaction>
</comment>
<sequence>MQFRKTMSRLKRWCICFVVFMAFLIVINFPYVLFYRLPDKVDFHVYKGESSSDVLQKLYKVYGTSPSLFADLYFRLKNFDPKPGNYSLEGSFLDSVYAIQKGPDDFLKVTFPEGLRIRDMVLILKKDGYSKYKEYENIAYNDLKSFSKKFSFLQGINSNSLEGFLFPDTYFISKNESPKEIIDMQLSDFEKRVWPLIKNRRDYYDVLKLASLVEGEAKVDKERPIIASVFLNRLKINMPLESCASVEYFLPVHKDVLSYADTRIESPYNTYIHYGLPPTPINSPSIKSIEAVLHPAHTKYLYFVAKGDGTHFFSQTYEEQQAFIKSLGG</sequence>
<dbReference type="Gene3D" id="3.30.160.60">
    <property type="entry name" value="Classic Zinc Finger"/>
    <property type="match status" value="1"/>
</dbReference>
<evidence type="ECO:0000313" key="9">
    <source>
        <dbReference type="Proteomes" id="UP000244792"/>
    </source>
</evidence>
<proteinExistence type="inferred from homology"/>
<keyword evidence="4 7" id="KW-0472">Membrane</keyword>
<dbReference type="Pfam" id="PF02618">
    <property type="entry name" value="YceG"/>
    <property type="match status" value="1"/>
</dbReference>
<evidence type="ECO:0000256" key="7">
    <source>
        <dbReference type="HAMAP-Rule" id="MF_02065"/>
    </source>
</evidence>
<dbReference type="EC" id="4.2.2.29" evidence="7"/>
<keyword evidence="2 7" id="KW-0812">Transmembrane</keyword>
<dbReference type="CDD" id="cd08010">
    <property type="entry name" value="MltG_like"/>
    <property type="match status" value="1"/>
</dbReference>
<dbReference type="OrthoDB" id="9814591at2"/>
<evidence type="ECO:0000256" key="6">
    <source>
        <dbReference type="ARBA" id="ARBA00023316"/>
    </source>
</evidence>
<comment type="similarity">
    <text evidence="7">Belongs to the transglycosylase MltG family.</text>
</comment>
<dbReference type="PANTHER" id="PTHR30518">
    <property type="entry name" value="ENDOLYTIC MUREIN TRANSGLYCOSYLASE"/>
    <property type="match status" value="1"/>
</dbReference>
<evidence type="ECO:0000256" key="5">
    <source>
        <dbReference type="ARBA" id="ARBA00023239"/>
    </source>
</evidence>
<reference evidence="8 9" key="1">
    <citation type="submission" date="2017-04" db="EMBL/GenBank/DDBJ databases">
        <title>Genomic insights into metabolism of Thermodesulfobium acidiphilum.</title>
        <authorList>
            <person name="Toshchakov S.V."/>
            <person name="Frolov E.N."/>
            <person name="Kublanov I.V."/>
            <person name="Samarov N.I."/>
            <person name="Novikov A."/>
            <person name="Lebedinsky A.V."/>
            <person name="Bonch-Osmolovskaya E.A."/>
            <person name="Chernyh N.A."/>
        </authorList>
    </citation>
    <scope>NUCLEOTIDE SEQUENCE [LARGE SCALE GENOMIC DNA]</scope>
    <source>
        <strain evidence="8 9">3127-1</strain>
    </source>
</reference>
<dbReference type="GO" id="GO:0071555">
    <property type="term" value="P:cell wall organization"/>
    <property type="evidence" value="ECO:0007669"/>
    <property type="project" value="UniProtKB-KW"/>
</dbReference>
<organism evidence="8 9">
    <name type="scientific">Thermodesulfobium acidiphilum</name>
    <dbReference type="NCBI Taxonomy" id="1794699"/>
    <lineage>
        <taxon>Bacteria</taxon>
        <taxon>Pseudomonadati</taxon>
        <taxon>Thermodesulfobiota</taxon>
        <taxon>Thermodesulfobiia</taxon>
        <taxon>Thermodesulfobiales</taxon>
        <taxon>Thermodesulfobiaceae</taxon>
        <taxon>Thermodesulfobium</taxon>
    </lineage>
</organism>
<feature type="transmembrane region" description="Helical" evidence="7">
    <location>
        <begin position="12"/>
        <end position="34"/>
    </location>
</feature>
<protein>
    <recommendedName>
        <fullName evidence="7">Endolytic murein transglycosylase</fullName>
        <ecNumber evidence="7">4.2.2.29</ecNumber>
    </recommendedName>
    <alternativeName>
        <fullName evidence="7">Peptidoglycan lytic transglycosylase</fullName>
    </alternativeName>
    <alternativeName>
        <fullName evidence="7">Peptidoglycan polymerization terminase</fullName>
    </alternativeName>
</protein>
<keyword evidence="9" id="KW-1185">Reference proteome</keyword>
<keyword evidence="3 7" id="KW-1133">Transmembrane helix</keyword>
<dbReference type="PANTHER" id="PTHR30518:SF2">
    <property type="entry name" value="ENDOLYTIC MUREIN TRANSGLYCOSYLASE"/>
    <property type="match status" value="1"/>
</dbReference>
<evidence type="ECO:0000313" key="8">
    <source>
        <dbReference type="EMBL" id="AWB10018.1"/>
    </source>
</evidence>
<evidence type="ECO:0000256" key="4">
    <source>
        <dbReference type="ARBA" id="ARBA00023136"/>
    </source>
</evidence>
<dbReference type="Proteomes" id="UP000244792">
    <property type="component" value="Chromosome"/>
</dbReference>
<evidence type="ECO:0000256" key="2">
    <source>
        <dbReference type="ARBA" id="ARBA00022692"/>
    </source>
</evidence>
<dbReference type="GO" id="GO:0008932">
    <property type="term" value="F:lytic endotransglycosylase activity"/>
    <property type="evidence" value="ECO:0007669"/>
    <property type="project" value="UniProtKB-UniRule"/>
</dbReference>
<dbReference type="KEGG" id="taci:TDSAC_0645"/>
<dbReference type="GO" id="GO:0009252">
    <property type="term" value="P:peptidoglycan biosynthetic process"/>
    <property type="evidence" value="ECO:0007669"/>
    <property type="project" value="UniProtKB-UniRule"/>
</dbReference>
<accession>A0A2R4W020</accession>
<dbReference type="HAMAP" id="MF_02065">
    <property type="entry name" value="MltG"/>
    <property type="match status" value="1"/>
</dbReference>
<keyword evidence="5 7" id="KW-0456">Lyase</keyword>
<dbReference type="AlphaFoldDB" id="A0A2R4W020"/>
<keyword evidence="6 7" id="KW-0961">Cell wall biogenesis/degradation</keyword>